<keyword evidence="3" id="KW-0732">Signal</keyword>
<accession>A0A286GX34</accession>
<proteinExistence type="predicted"/>
<feature type="signal peptide" evidence="3">
    <location>
        <begin position="1"/>
        <end position="19"/>
    </location>
</feature>
<dbReference type="InterPro" id="IPR001309">
    <property type="entry name" value="Pept_C14_p20"/>
</dbReference>
<dbReference type="Pfam" id="PF13432">
    <property type="entry name" value="TPR_16"/>
    <property type="match status" value="2"/>
</dbReference>
<dbReference type="AlphaFoldDB" id="A0A286GX34"/>
<dbReference type="Gene3D" id="1.25.40.10">
    <property type="entry name" value="Tetratricopeptide repeat domain"/>
    <property type="match status" value="2"/>
</dbReference>
<dbReference type="SUPFAM" id="SSF48452">
    <property type="entry name" value="TPR-like"/>
    <property type="match status" value="2"/>
</dbReference>
<gene>
    <name evidence="5" type="ORF">SAMN06269250_0131</name>
</gene>
<dbReference type="Proteomes" id="UP000219452">
    <property type="component" value="Unassembled WGS sequence"/>
</dbReference>
<dbReference type="PROSITE" id="PS50005">
    <property type="entry name" value="TPR"/>
    <property type="match status" value="4"/>
</dbReference>
<dbReference type="InterPro" id="IPR019734">
    <property type="entry name" value="TPR_rpt"/>
</dbReference>
<dbReference type="InterPro" id="IPR011990">
    <property type="entry name" value="TPR-like_helical_dom_sf"/>
</dbReference>
<dbReference type="EMBL" id="OCNH01000010">
    <property type="protein sequence ID" value="SOD99726.1"/>
    <property type="molecule type" value="Genomic_DNA"/>
</dbReference>
<feature type="repeat" description="TPR" evidence="1">
    <location>
        <begin position="190"/>
        <end position="223"/>
    </location>
</feature>
<dbReference type="GO" id="GO:0004197">
    <property type="term" value="F:cysteine-type endopeptidase activity"/>
    <property type="evidence" value="ECO:0007669"/>
    <property type="project" value="InterPro"/>
</dbReference>
<feature type="repeat" description="TPR" evidence="1">
    <location>
        <begin position="87"/>
        <end position="120"/>
    </location>
</feature>
<evidence type="ECO:0000256" key="3">
    <source>
        <dbReference type="SAM" id="SignalP"/>
    </source>
</evidence>
<dbReference type="OrthoDB" id="9812126at2"/>
<evidence type="ECO:0000313" key="6">
    <source>
        <dbReference type="Proteomes" id="UP000219452"/>
    </source>
</evidence>
<dbReference type="GO" id="GO:0006508">
    <property type="term" value="P:proteolysis"/>
    <property type="evidence" value="ECO:0007669"/>
    <property type="project" value="InterPro"/>
</dbReference>
<evidence type="ECO:0000256" key="1">
    <source>
        <dbReference type="PROSITE-ProRule" id="PRU00339"/>
    </source>
</evidence>
<evidence type="ECO:0000313" key="5">
    <source>
        <dbReference type="EMBL" id="SOD99726.1"/>
    </source>
</evidence>
<dbReference type="PANTHER" id="PTHR22576">
    <property type="entry name" value="MUCOSA ASSOCIATED LYMPHOID TISSUE LYMPHOMA TRANSLOCATION PROTEIN 1/PARACASPASE"/>
    <property type="match status" value="1"/>
</dbReference>
<feature type="chain" id="PRO_5013261907" evidence="3">
    <location>
        <begin position="20"/>
        <end position="512"/>
    </location>
</feature>
<keyword evidence="1" id="KW-0802">TPR repeat</keyword>
<feature type="repeat" description="TPR" evidence="1">
    <location>
        <begin position="53"/>
        <end position="86"/>
    </location>
</feature>
<evidence type="ECO:0000259" key="4">
    <source>
        <dbReference type="PROSITE" id="PS50208"/>
    </source>
</evidence>
<feature type="repeat" description="TPR" evidence="1">
    <location>
        <begin position="121"/>
        <end position="154"/>
    </location>
</feature>
<dbReference type="Pfam" id="PF14559">
    <property type="entry name" value="TPR_19"/>
    <property type="match status" value="1"/>
</dbReference>
<keyword evidence="6" id="KW-1185">Reference proteome</keyword>
<dbReference type="PANTHER" id="PTHR22576:SF37">
    <property type="entry name" value="MUCOSA-ASSOCIATED LYMPHOID TISSUE LYMPHOMA TRANSLOCATION PROTEIN 1"/>
    <property type="match status" value="1"/>
</dbReference>
<dbReference type="InterPro" id="IPR029030">
    <property type="entry name" value="Caspase-like_dom_sf"/>
</dbReference>
<feature type="region of interest" description="Disordered" evidence="2">
    <location>
        <begin position="386"/>
        <end position="427"/>
    </location>
</feature>
<dbReference type="SMART" id="SM00028">
    <property type="entry name" value="TPR"/>
    <property type="match status" value="5"/>
</dbReference>
<dbReference type="InterPro" id="IPR011600">
    <property type="entry name" value="Pept_C14_caspase"/>
</dbReference>
<dbReference type="Pfam" id="PF00656">
    <property type="entry name" value="Peptidase_C14"/>
    <property type="match status" value="1"/>
</dbReference>
<dbReference type="SUPFAM" id="SSF52129">
    <property type="entry name" value="Caspase-like"/>
    <property type="match status" value="1"/>
</dbReference>
<organism evidence="5 6">
    <name type="scientific">Spirosoma fluviale</name>
    <dbReference type="NCBI Taxonomy" id="1597977"/>
    <lineage>
        <taxon>Bacteria</taxon>
        <taxon>Pseudomonadati</taxon>
        <taxon>Bacteroidota</taxon>
        <taxon>Cytophagia</taxon>
        <taxon>Cytophagales</taxon>
        <taxon>Cytophagaceae</taxon>
        <taxon>Spirosoma</taxon>
    </lineage>
</organism>
<dbReference type="RefSeq" id="WP_097132116.1">
    <property type="nucleotide sequence ID" value="NZ_OCNH01000010.1"/>
</dbReference>
<name>A0A286GX34_9BACT</name>
<dbReference type="PROSITE" id="PS50208">
    <property type="entry name" value="CASPASE_P20"/>
    <property type="match status" value="1"/>
</dbReference>
<dbReference type="InterPro" id="IPR052039">
    <property type="entry name" value="Caspase-related_regulators"/>
</dbReference>
<reference evidence="6" key="1">
    <citation type="submission" date="2017-09" db="EMBL/GenBank/DDBJ databases">
        <authorList>
            <person name="Varghese N."/>
            <person name="Submissions S."/>
        </authorList>
    </citation>
    <scope>NUCLEOTIDE SEQUENCE [LARGE SCALE GENOMIC DNA]</scope>
    <source>
        <strain evidence="6">DSM 29961</strain>
    </source>
</reference>
<protein>
    <submittedName>
        <fullName evidence="5">Tetratricopeptide repeat-containing protein</fullName>
    </submittedName>
</protein>
<sequence length="512" mass="57868">MNRFLLVLILCMAGFCAMAQDKQTLLKNADEERDSLKAIQLYSKIIEQHPTESLAYYGRAIVRRQAGQLTEAINDIEQAIRLNDSSAVYYAQKAFIYLSLSEYDRAANDIRQAIKLSPGTANFYSTLSYCQTKQGRFDEAEKTAQRGIDLDPTSPFPYRNRGRARLYKGQTDLAIADFEASLQRKHREPFRVYSDLGEAYQQKKQSTEALRYYNLSLTTQPSYIEALVLKRQLERQLQTGAVLPTSTFSGRRVALVIGNSGYRNVNSLNGQPLNDARAMKDRLDKLGFVTEILTDIHYDTTQAALNRFYAKAKGADVALLFYAGHGIEHKGTNYLLPVDVNLNLERPDSVEQQAFSVTTVIDQLQNAQPRYCILILDACRDDPFKQSATVPPTPVKRDSSRVRSTTGKQAQPRLPVHSLPDDGTHRGFRPVRVESKIRNCYVALATAPGATARNGPNQNGYYTEALLKYLHQGRRLDEVLRDTRNEVIQQTQKTGNSQQPEYIDRTCEIMIL</sequence>
<evidence type="ECO:0000256" key="2">
    <source>
        <dbReference type="SAM" id="MobiDB-lite"/>
    </source>
</evidence>
<dbReference type="Gene3D" id="3.40.50.1460">
    <property type="match status" value="1"/>
</dbReference>
<feature type="domain" description="Caspase family p20" evidence="4">
    <location>
        <begin position="250"/>
        <end position="383"/>
    </location>
</feature>